<organism evidence="2">
    <name type="scientific">Strombidium rassoulzadegani</name>
    <dbReference type="NCBI Taxonomy" id="1082188"/>
    <lineage>
        <taxon>Eukaryota</taxon>
        <taxon>Sar</taxon>
        <taxon>Alveolata</taxon>
        <taxon>Ciliophora</taxon>
        <taxon>Intramacronucleata</taxon>
        <taxon>Spirotrichea</taxon>
        <taxon>Oligotrichia</taxon>
        <taxon>Strombidiidae</taxon>
        <taxon>Strombidium</taxon>
    </lineage>
</organism>
<name>A0A7S3FZM0_9SPIT</name>
<dbReference type="EMBL" id="HBIA01019166">
    <property type="protein sequence ID" value="CAE0237695.1"/>
    <property type="molecule type" value="Transcribed_RNA"/>
</dbReference>
<dbReference type="AlphaFoldDB" id="A0A7S3FZM0"/>
<gene>
    <name evidence="2" type="ORF">SRAS04492_LOCUS9504</name>
</gene>
<feature type="compositionally biased region" description="Low complexity" evidence="1">
    <location>
        <begin position="146"/>
        <end position="164"/>
    </location>
</feature>
<evidence type="ECO:0000256" key="1">
    <source>
        <dbReference type="SAM" id="MobiDB-lite"/>
    </source>
</evidence>
<reference evidence="2" key="1">
    <citation type="submission" date="2021-01" db="EMBL/GenBank/DDBJ databases">
        <authorList>
            <person name="Corre E."/>
            <person name="Pelletier E."/>
            <person name="Niang G."/>
            <person name="Scheremetjew M."/>
            <person name="Finn R."/>
            <person name="Kale V."/>
            <person name="Holt S."/>
            <person name="Cochrane G."/>
            <person name="Meng A."/>
            <person name="Brown T."/>
            <person name="Cohen L."/>
        </authorList>
    </citation>
    <scope>NUCLEOTIDE SEQUENCE</scope>
    <source>
        <strain evidence="2">Ras09</strain>
    </source>
</reference>
<accession>A0A7S3FZM0</accession>
<evidence type="ECO:0000313" key="2">
    <source>
        <dbReference type="EMBL" id="CAE0237695.1"/>
    </source>
</evidence>
<feature type="region of interest" description="Disordered" evidence="1">
    <location>
        <begin position="132"/>
        <end position="164"/>
    </location>
</feature>
<protein>
    <submittedName>
        <fullName evidence="2">Uncharacterized protein</fullName>
    </submittedName>
</protein>
<sequence length="164" mass="18752">MSPPIQLTGVPENQFAVAMGHRMHPQPTNFLDFEYDTEGSANMPPLLHINYSQLNFWGRFHFNFGLTLYASYNLGLFTFRVAYALSTLMAKALFVGCESLIKAIRNGFSNQDPPRSDLSNDDSLNDHFQMEQNFNQVRPEPPFNPAPRQAAPRRPQNPRLQQNH</sequence>
<proteinExistence type="predicted"/>